<reference evidence="1 2" key="1">
    <citation type="submission" date="2017-02" db="EMBL/GenBank/DDBJ databases">
        <authorList>
            <person name="Peterson S.W."/>
        </authorList>
    </citation>
    <scope>NUCLEOTIDE SEQUENCE [LARGE SCALE GENOMIC DNA]</scope>
    <source>
        <strain evidence="1 2">ATCC 35992</strain>
    </source>
</reference>
<organism evidence="1 2">
    <name type="scientific">Eubacterium uniforme</name>
    <dbReference type="NCBI Taxonomy" id="39495"/>
    <lineage>
        <taxon>Bacteria</taxon>
        <taxon>Bacillati</taxon>
        <taxon>Bacillota</taxon>
        <taxon>Clostridia</taxon>
        <taxon>Eubacteriales</taxon>
        <taxon>Eubacteriaceae</taxon>
        <taxon>Eubacterium</taxon>
    </lineage>
</organism>
<gene>
    <name evidence="1" type="ORF">SAMN02745111_01880</name>
</gene>
<protein>
    <submittedName>
        <fullName evidence="1">Uncharacterized spore protein YtfJ</fullName>
    </submittedName>
</protein>
<proteinExistence type="predicted"/>
<dbReference type="STRING" id="39495.SAMN02745111_01880"/>
<keyword evidence="2" id="KW-1185">Reference proteome</keyword>
<dbReference type="Proteomes" id="UP000190814">
    <property type="component" value="Unassembled WGS sequence"/>
</dbReference>
<name>A0A1T4VX13_9FIRM</name>
<accession>A0A1T4VX13</accession>
<sequence>MAEKTTIDDLLKSMENFISTKSVVGEAIKVGDTTILPLVDVSVGVGTGSTSSSTNVAGGMGLKLVPSSVLVIKDGQAKLVNIKQQDGLTKVLDMVPDFVEKFSNNGGSSDEVDITE</sequence>
<dbReference type="OrthoDB" id="1711150at2"/>
<dbReference type="AlphaFoldDB" id="A0A1T4VX13"/>
<dbReference type="RefSeq" id="WP_078766724.1">
    <property type="nucleotide sequence ID" value="NZ_FUXZ01000011.1"/>
</dbReference>
<dbReference type="Pfam" id="PF09579">
    <property type="entry name" value="Spore_YtfJ"/>
    <property type="match status" value="1"/>
</dbReference>
<dbReference type="InterPro" id="IPR014229">
    <property type="entry name" value="Spore_YtfJ"/>
</dbReference>
<evidence type="ECO:0000313" key="2">
    <source>
        <dbReference type="Proteomes" id="UP000190814"/>
    </source>
</evidence>
<evidence type="ECO:0000313" key="1">
    <source>
        <dbReference type="EMBL" id="SKA69542.1"/>
    </source>
</evidence>
<dbReference type="EMBL" id="FUXZ01000011">
    <property type="protein sequence ID" value="SKA69542.1"/>
    <property type="molecule type" value="Genomic_DNA"/>
</dbReference>